<feature type="compositionally biased region" description="Basic residues" evidence="1">
    <location>
        <begin position="18"/>
        <end position="27"/>
    </location>
</feature>
<dbReference type="AlphaFoldDB" id="A0A6J4IPC6"/>
<dbReference type="EMBL" id="CADCTA010000086">
    <property type="protein sequence ID" value="CAA9255809.1"/>
    <property type="molecule type" value="Genomic_DNA"/>
</dbReference>
<sequence length="70" mass="7386">MNSTGHLPLSDSAVRPLGKAKRGRPRKSAAIVPAAAPVVREQAAVGTLTRTKSLLLAALKVWELKQRGMG</sequence>
<evidence type="ECO:0000256" key="1">
    <source>
        <dbReference type="SAM" id="MobiDB-lite"/>
    </source>
</evidence>
<organism evidence="2">
    <name type="scientific">uncultured Chthoniobacterales bacterium</name>
    <dbReference type="NCBI Taxonomy" id="1836801"/>
    <lineage>
        <taxon>Bacteria</taxon>
        <taxon>Pseudomonadati</taxon>
        <taxon>Verrucomicrobiota</taxon>
        <taxon>Spartobacteria</taxon>
        <taxon>Chthoniobacterales</taxon>
        <taxon>environmental samples</taxon>
    </lineage>
</organism>
<proteinExistence type="predicted"/>
<feature type="region of interest" description="Disordered" evidence="1">
    <location>
        <begin position="1"/>
        <end position="29"/>
    </location>
</feature>
<protein>
    <submittedName>
        <fullName evidence="2">Uncharacterized protein</fullName>
    </submittedName>
</protein>
<reference evidence="2" key="1">
    <citation type="submission" date="2020-02" db="EMBL/GenBank/DDBJ databases">
        <authorList>
            <person name="Meier V. D."/>
        </authorList>
    </citation>
    <scope>NUCLEOTIDE SEQUENCE</scope>
    <source>
        <strain evidence="2">AVDCRST_MAG42</strain>
    </source>
</reference>
<accession>A0A6J4IPC6</accession>
<evidence type="ECO:0000313" key="2">
    <source>
        <dbReference type="EMBL" id="CAA9255809.1"/>
    </source>
</evidence>
<name>A0A6J4IPC6_9BACT</name>
<gene>
    <name evidence="2" type="ORF">AVDCRST_MAG42-2772</name>
</gene>